<proteinExistence type="predicted"/>
<organism evidence="1 3">
    <name type="scientific">Ensete ventricosum</name>
    <name type="common">Abyssinian banana</name>
    <name type="synonym">Musa ensete</name>
    <dbReference type="NCBI Taxonomy" id="4639"/>
    <lineage>
        <taxon>Eukaryota</taxon>
        <taxon>Viridiplantae</taxon>
        <taxon>Streptophyta</taxon>
        <taxon>Embryophyta</taxon>
        <taxon>Tracheophyta</taxon>
        <taxon>Spermatophyta</taxon>
        <taxon>Magnoliopsida</taxon>
        <taxon>Liliopsida</taxon>
        <taxon>Zingiberales</taxon>
        <taxon>Musaceae</taxon>
        <taxon>Ensete</taxon>
    </lineage>
</organism>
<name>A0A444CQ28_ENSVE</name>
<accession>A0A444CQ28</accession>
<reference evidence="2" key="2">
    <citation type="journal article" date="2018" name="Data Brief">
        <title>Genome sequence data from 17 accessions of Ensete ventricosum, a staple food crop for millions in Ethiopia.</title>
        <authorList>
            <person name="Yemataw Z."/>
            <person name="Muzemil S."/>
            <person name="Ambachew D."/>
            <person name="Tripathi L."/>
            <person name="Tesfaye K."/>
            <person name="Chala A."/>
            <person name="Farbos A."/>
            <person name="O'Neill P."/>
            <person name="Moore K."/>
            <person name="Grant M."/>
            <person name="Studholme D.J."/>
        </authorList>
    </citation>
    <scope>NUCLEOTIDE SEQUENCE [LARGE SCALE GENOMIC DNA]</scope>
    <source>
        <tissue evidence="2">Leaf</tissue>
    </source>
</reference>
<protein>
    <submittedName>
        <fullName evidence="1">Uncharacterized protein</fullName>
    </submittedName>
</protein>
<reference evidence="1 3" key="1">
    <citation type="journal article" date="2014" name="Agronomy (Basel)">
        <title>A Draft Genome Sequence for Ensete ventricosum, the Drought-Tolerant Tree Against Hunger.</title>
        <authorList>
            <person name="Harrison J."/>
            <person name="Moore K.A."/>
            <person name="Paszkiewicz K."/>
            <person name="Jones T."/>
            <person name="Grant M."/>
            <person name="Ambacheew D."/>
            <person name="Muzemil S."/>
            <person name="Studholme D.J."/>
        </authorList>
    </citation>
    <scope>NUCLEOTIDE SEQUENCE [LARGE SCALE GENOMIC DNA]</scope>
</reference>
<dbReference type="EMBL" id="AMZH03000720">
    <property type="protein sequence ID" value="RRT82314.1"/>
    <property type="molecule type" value="Genomic_DNA"/>
</dbReference>
<evidence type="ECO:0000313" key="3">
    <source>
        <dbReference type="Proteomes" id="UP000287651"/>
    </source>
</evidence>
<dbReference type="EMBL" id="KV875828">
    <property type="protein sequence ID" value="RZR73105.1"/>
    <property type="molecule type" value="Genomic_DNA"/>
</dbReference>
<dbReference type="AlphaFoldDB" id="A0A444CQ28"/>
<sequence>MTLESRNGKKSDTYKVSGAVGSMNNEVRHVSDEEVAGEAVAAAAAALLEAIIAEGLEVGLCCTKEVHAFFGTVCEANCVCSNDHNDGAQRPV</sequence>
<dbReference type="Proteomes" id="UP000287651">
    <property type="component" value="Unassembled WGS sequence"/>
</dbReference>
<gene>
    <name evidence="1" type="ORF">B296_00020319</name>
    <name evidence="2" type="ORF">BHM03_00020182</name>
</gene>
<evidence type="ECO:0000313" key="2">
    <source>
        <dbReference type="EMBL" id="RZR73105.1"/>
    </source>
</evidence>
<dbReference type="Proteomes" id="UP000290560">
    <property type="component" value="Unassembled WGS sequence"/>
</dbReference>
<evidence type="ECO:0000313" key="1">
    <source>
        <dbReference type="EMBL" id="RRT82314.1"/>
    </source>
</evidence>
<reference evidence="1" key="3">
    <citation type="submission" date="2018-09" db="EMBL/GenBank/DDBJ databases">
        <authorList>
            <person name="Harrison J."/>
            <person name="Moore K.A."/>
            <person name="Paszkiewicz K."/>
            <person name="Jones T."/>
            <person name="Grant M."/>
            <person name="Ambacheew D."/>
            <person name="Muzemil S."/>
            <person name="Studholme D."/>
        </authorList>
    </citation>
    <scope>NUCLEOTIDE SEQUENCE</scope>
</reference>